<feature type="domain" description="Helicase ATP-binding" evidence="3">
    <location>
        <begin position="62"/>
        <end position="241"/>
    </location>
</feature>
<dbReference type="PANTHER" id="PTHR47957">
    <property type="entry name" value="ATP-DEPENDENT HELICASE HRQ1"/>
    <property type="match status" value="1"/>
</dbReference>
<dbReference type="SMART" id="SM00490">
    <property type="entry name" value="HELICc"/>
    <property type="match status" value="1"/>
</dbReference>
<dbReference type="PROSITE" id="PS51192">
    <property type="entry name" value="HELICASE_ATP_BIND_1"/>
    <property type="match status" value="1"/>
</dbReference>
<dbReference type="SUPFAM" id="SSF52540">
    <property type="entry name" value="P-loop containing nucleoside triphosphate hydrolases"/>
    <property type="match status" value="1"/>
</dbReference>
<accession>A0A9X9S2G7</accession>
<dbReference type="Proteomes" id="UP001163096">
    <property type="component" value="Chromosome"/>
</dbReference>
<dbReference type="RefSeq" id="WP_268185473.1">
    <property type="nucleotide sequence ID" value="NZ_CP113361.1"/>
</dbReference>
<dbReference type="InterPro" id="IPR001650">
    <property type="entry name" value="Helicase_C-like"/>
</dbReference>
<feature type="domain" description="Helicase C-terminal" evidence="4">
    <location>
        <begin position="274"/>
        <end position="420"/>
    </location>
</feature>
<gene>
    <name evidence="5" type="ORF">OU421_07610</name>
</gene>
<dbReference type="Gene3D" id="3.40.50.300">
    <property type="entry name" value="P-loop containing nucleotide triphosphate hydrolases"/>
    <property type="match status" value="2"/>
</dbReference>
<dbReference type="AlphaFoldDB" id="A0A9X9S2G7"/>
<dbReference type="InterPro" id="IPR027417">
    <property type="entry name" value="P-loop_NTPase"/>
</dbReference>
<evidence type="ECO:0000256" key="1">
    <source>
        <dbReference type="ARBA" id="ARBA00022741"/>
    </source>
</evidence>
<dbReference type="EMBL" id="CP113361">
    <property type="protein sequence ID" value="WAI00300.1"/>
    <property type="molecule type" value="Genomic_DNA"/>
</dbReference>
<keyword evidence="5" id="KW-0378">Hydrolase</keyword>
<dbReference type="Pfam" id="PF09369">
    <property type="entry name" value="MZB"/>
    <property type="match status" value="1"/>
</dbReference>
<evidence type="ECO:0000259" key="3">
    <source>
        <dbReference type="PROSITE" id="PS51192"/>
    </source>
</evidence>
<dbReference type="KEGG" id="mou:OU421_07610"/>
<sequence length="751" mass="82256">MPVTLTDTICTDPKYRDHITHRQESSGAAAQYAEPNPPLADTVQHYIKQRNLRLYAHQVAARSALHEGRDVMLTTPTASGKTLSYLIPILEGLSRDPNACALLLFPTKALTRDQLKTASTIAEEIVPTAGPAVYDGDTPKSRRKDIRNSSRIILSNLHELHHILSWHSLWQRFWGNLHYIVIDEAHRYRGVAGSHAALLFRRMLRVAANYGSHPRVILASATIGNPGPFARTLTGRDVSVIHASGAPEGPRSFLFYNPHFISERKDTTYQAAASLMKYCVGHGMQTLTFTNSRKGAETLATMTERHQRERIPTYRAGYLPHDRRKLEQGLKEGNFRGIVSTDALEVGIDIGSLDAVIMAGFPGTRNAAWQRSGRAGRTTRHALSILVASENPLDQYYMHNPDAFFDKAAENVAICPENPYILAGHLLCAAAELPLTPDECAVWFGLSASEITDELTREGVLTRTPLGAVYSGSARPTEIVHLSGTGGNQLKIVSNGKLLETIETGQAFREAHPGAVFLHAGETYLITSLDTDAGVIQAKRADIDYRTNVHTSGYPESAQEETVTRTMGCKLSFGHVMITESHPFYRVTRYGRPVSTEPLSLPSLTFATEAFWFTFTPEDMTTLETAGHDPAGALHAIEHALIAMMPAAVLCDRQDLGGFSTLCAPKTGLPTIMVYDGYEGGAGLTATGYTRFAEMIRMTRDLISECPCEDGCPSCIFSPKCGSMNQPLDKAGAAMLLQNMCNRDGQNTLSR</sequence>
<dbReference type="CDD" id="cd17923">
    <property type="entry name" value="DEXHc_Hrq1-like"/>
    <property type="match status" value="1"/>
</dbReference>
<proteinExistence type="predicted"/>
<name>A0A9X9S2G7_METOG</name>
<dbReference type="Pfam" id="PF22982">
    <property type="entry name" value="WHD_HRQ1"/>
    <property type="match status" value="1"/>
</dbReference>
<dbReference type="GO" id="GO:0043138">
    <property type="term" value="F:3'-5' DNA helicase activity"/>
    <property type="evidence" value="ECO:0007669"/>
    <property type="project" value="TreeGrafter"/>
</dbReference>
<keyword evidence="2" id="KW-0067">ATP-binding</keyword>
<dbReference type="GO" id="GO:0003676">
    <property type="term" value="F:nucleic acid binding"/>
    <property type="evidence" value="ECO:0007669"/>
    <property type="project" value="InterPro"/>
</dbReference>
<evidence type="ECO:0000256" key="2">
    <source>
        <dbReference type="ARBA" id="ARBA00022840"/>
    </source>
</evidence>
<dbReference type="Pfam" id="PF00271">
    <property type="entry name" value="Helicase_C"/>
    <property type="match status" value="1"/>
</dbReference>
<dbReference type="Pfam" id="PF00270">
    <property type="entry name" value="DEAD"/>
    <property type="match status" value="1"/>
</dbReference>
<dbReference type="SMART" id="SM00487">
    <property type="entry name" value="DEXDc"/>
    <property type="match status" value="1"/>
</dbReference>
<dbReference type="GeneID" id="76834958"/>
<dbReference type="PROSITE" id="PS51194">
    <property type="entry name" value="HELICASE_CTER"/>
    <property type="match status" value="1"/>
</dbReference>
<keyword evidence="1" id="KW-0547">Nucleotide-binding</keyword>
<dbReference type="GO" id="GO:0006289">
    <property type="term" value="P:nucleotide-excision repair"/>
    <property type="evidence" value="ECO:0007669"/>
    <property type="project" value="TreeGrafter"/>
</dbReference>
<dbReference type="InterPro" id="IPR011545">
    <property type="entry name" value="DEAD/DEAH_box_helicase_dom"/>
</dbReference>
<keyword evidence="6" id="KW-1185">Reference proteome</keyword>
<dbReference type="GO" id="GO:0036297">
    <property type="term" value="P:interstrand cross-link repair"/>
    <property type="evidence" value="ECO:0007669"/>
    <property type="project" value="TreeGrafter"/>
</dbReference>
<dbReference type="PANTHER" id="PTHR47957:SF3">
    <property type="entry name" value="ATP-DEPENDENT HELICASE HRQ1"/>
    <property type="match status" value="1"/>
</dbReference>
<dbReference type="InterPro" id="IPR014001">
    <property type="entry name" value="Helicase_ATP-bd"/>
</dbReference>
<reference evidence="5" key="1">
    <citation type="submission" date="2022-11" db="EMBL/GenBank/DDBJ databases">
        <title>Complete genome sequence of Methanogenium organophilum DSM 3596.</title>
        <authorList>
            <person name="Chen S.-C."/>
            <person name="Lai S.-J."/>
            <person name="You Y.-T."/>
        </authorList>
    </citation>
    <scope>NUCLEOTIDE SEQUENCE</scope>
    <source>
        <strain evidence="5">DSM 3596</strain>
    </source>
</reference>
<evidence type="ECO:0000313" key="5">
    <source>
        <dbReference type="EMBL" id="WAI00300.1"/>
    </source>
</evidence>
<dbReference type="InterPro" id="IPR055227">
    <property type="entry name" value="HRQ1_WHD"/>
</dbReference>
<dbReference type="CDD" id="cd18797">
    <property type="entry name" value="SF2_C_Hrq"/>
    <property type="match status" value="1"/>
</dbReference>
<organism evidence="5 6">
    <name type="scientific">Methanogenium organophilum</name>
    <dbReference type="NCBI Taxonomy" id="2199"/>
    <lineage>
        <taxon>Archaea</taxon>
        <taxon>Methanobacteriati</taxon>
        <taxon>Methanobacteriota</taxon>
        <taxon>Stenosarchaea group</taxon>
        <taxon>Methanomicrobia</taxon>
        <taxon>Methanomicrobiales</taxon>
        <taxon>Methanomicrobiaceae</taxon>
        <taxon>Methanogenium</taxon>
    </lineage>
</organism>
<dbReference type="InterPro" id="IPR018973">
    <property type="entry name" value="MZB"/>
</dbReference>
<protein>
    <submittedName>
        <fullName evidence="5">DEAD/DEAH box helicase</fullName>
    </submittedName>
</protein>
<keyword evidence="5" id="KW-0347">Helicase</keyword>
<evidence type="ECO:0000259" key="4">
    <source>
        <dbReference type="PROSITE" id="PS51194"/>
    </source>
</evidence>
<evidence type="ECO:0000313" key="6">
    <source>
        <dbReference type="Proteomes" id="UP001163096"/>
    </source>
</evidence>
<dbReference type="GO" id="GO:0005524">
    <property type="term" value="F:ATP binding"/>
    <property type="evidence" value="ECO:0007669"/>
    <property type="project" value="UniProtKB-KW"/>
</dbReference>